<dbReference type="PANTHER" id="PTHR30158:SF23">
    <property type="entry name" value="MULTIDRUG RESISTANCE PROTEIN MEXA"/>
    <property type="match status" value="1"/>
</dbReference>
<dbReference type="SUPFAM" id="SSF111369">
    <property type="entry name" value="HlyD-like secretion proteins"/>
    <property type="match status" value="1"/>
</dbReference>
<evidence type="ECO:0000256" key="1">
    <source>
        <dbReference type="ARBA" id="ARBA00009477"/>
    </source>
</evidence>
<dbReference type="NCBIfam" id="TIGR01730">
    <property type="entry name" value="RND_mfp"/>
    <property type="match status" value="1"/>
</dbReference>
<sequence length="247" mass="27108">MLTDFQLQTAVSARNASKASVQQAKSAIEAAKINVGYTLIRASSDGYIGRLQKKQGSLITPMDAQALTGLSDIRDLHVYFSLSENDFVQFKNNAKGKSIEEKIKNLPPVTLVLSDQQNYEHTGKIDMVDGQFDKNTGSITLRATFPNPDGLLRSGNTGRIRLSKSIHQALLVPTAATLEMQDKIFVYTVGKDNKVMQQPIQVLGKTGNNYLVKDGLKEGDRIIVKGIDMLQEGQVIAPQSEKVDDNK</sequence>
<dbReference type="InterPro" id="IPR058637">
    <property type="entry name" value="YknX-like_C"/>
</dbReference>
<feature type="domain" description="Multidrug resistance protein MdtA-like beta-barrel" evidence="2">
    <location>
        <begin position="77"/>
        <end position="163"/>
    </location>
</feature>
<dbReference type="GO" id="GO:0005886">
    <property type="term" value="C:plasma membrane"/>
    <property type="evidence" value="ECO:0007669"/>
    <property type="project" value="TreeGrafter"/>
</dbReference>
<dbReference type="InterPro" id="IPR058626">
    <property type="entry name" value="MdtA-like_b-barrel"/>
</dbReference>
<dbReference type="AlphaFoldDB" id="A0A380CSN8"/>
<name>A0A380CSN8_SPHSI</name>
<dbReference type="Proteomes" id="UP000254893">
    <property type="component" value="Unassembled WGS sequence"/>
</dbReference>
<dbReference type="Gene3D" id="1.10.287.470">
    <property type="entry name" value="Helix hairpin bin"/>
    <property type="match status" value="1"/>
</dbReference>
<dbReference type="GO" id="GO:0046677">
    <property type="term" value="P:response to antibiotic"/>
    <property type="evidence" value="ECO:0007669"/>
    <property type="project" value="TreeGrafter"/>
</dbReference>
<feature type="domain" description="YknX-like C-terminal permuted SH3-like" evidence="3">
    <location>
        <begin position="170"/>
        <end position="236"/>
    </location>
</feature>
<dbReference type="Pfam" id="PF25944">
    <property type="entry name" value="Beta-barrel_RND"/>
    <property type="match status" value="1"/>
</dbReference>
<dbReference type="RefSeq" id="WP_258862471.1">
    <property type="nucleotide sequence ID" value="NZ_UGYW01000002.1"/>
</dbReference>
<gene>
    <name evidence="4" type="primary">bepF_3</name>
    <name evidence="4" type="ORF">NCTC11388_04254</name>
</gene>
<dbReference type="PANTHER" id="PTHR30158">
    <property type="entry name" value="ACRA/E-RELATED COMPONENT OF DRUG EFFLUX TRANSPORTER"/>
    <property type="match status" value="1"/>
</dbReference>
<dbReference type="EMBL" id="UGYW01000002">
    <property type="protein sequence ID" value="SUJ28250.1"/>
    <property type="molecule type" value="Genomic_DNA"/>
</dbReference>
<dbReference type="GO" id="GO:0022857">
    <property type="term" value="F:transmembrane transporter activity"/>
    <property type="evidence" value="ECO:0007669"/>
    <property type="project" value="InterPro"/>
</dbReference>
<dbReference type="Gene3D" id="2.40.420.20">
    <property type="match status" value="1"/>
</dbReference>
<dbReference type="InterPro" id="IPR006143">
    <property type="entry name" value="RND_pump_MFP"/>
</dbReference>
<proteinExistence type="inferred from homology"/>
<evidence type="ECO:0000259" key="3">
    <source>
        <dbReference type="Pfam" id="PF25989"/>
    </source>
</evidence>
<dbReference type="GO" id="GO:0030313">
    <property type="term" value="C:cell envelope"/>
    <property type="evidence" value="ECO:0007669"/>
    <property type="project" value="UniProtKB-SubCell"/>
</dbReference>
<organism evidence="4 5">
    <name type="scientific">Sphingobacterium spiritivorum</name>
    <name type="common">Flavobacterium spiritivorum</name>
    <dbReference type="NCBI Taxonomy" id="258"/>
    <lineage>
        <taxon>Bacteria</taxon>
        <taxon>Pseudomonadati</taxon>
        <taxon>Bacteroidota</taxon>
        <taxon>Sphingobacteriia</taxon>
        <taxon>Sphingobacteriales</taxon>
        <taxon>Sphingobacteriaceae</taxon>
        <taxon>Sphingobacterium</taxon>
    </lineage>
</organism>
<protein>
    <submittedName>
        <fullName evidence="4">Efflux pump periplasmic linker BepF</fullName>
    </submittedName>
</protein>
<dbReference type="Pfam" id="PF25989">
    <property type="entry name" value="YknX_C"/>
    <property type="match status" value="1"/>
</dbReference>
<evidence type="ECO:0000313" key="4">
    <source>
        <dbReference type="EMBL" id="SUJ28250.1"/>
    </source>
</evidence>
<dbReference type="Gene3D" id="2.40.50.100">
    <property type="match status" value="1"/>
</dbReference>
<evidence type="ECO:0000313" key="5">
    <source>
        <dbReference type="Proteomes" id="UP000254893"/>
    </source>
</evidence>
<accession>A0A380CSN8</accession>
<comment type="similarity">
    <text evidence="1">Belongs to the membrane fusion protein (MFP) (TC 8.A.1) family.</text>
</comment>
<evidence type="ECO:0000259" key="2">
    <source>
        <dbReference type="Pfam" id="PF25944"/>
    </source>
</evidence>
<reference evidence="4 5" key="1">
    <citation type="submission" date="2018-06" db="EMBL/GenBank/DDBJ databases">
        <authorList>
            <consortium name="Pathogen Informatics"/>
            <person name="Doyle S."/>
        </authorList>
    </citation>
    <scope>NUCLEOTIDE SEQUENCE [LARGE SCALE GENOMIC DNA]</scope>
    <source>
        <strain evidence="4 5">NCTC11388</strain>
    </source>
</reference>
<dbReference type="Gene3D" id="2.40.30.170">
    <property type="match status" value="1"/>
</dbReference>